<feature type="region of interest" description="Disordered" evidence="1">
    <location>
        <begin position="740"/>
        <end position="767"/>
    </location>
</feature>
<proteinExistence type="predicted"/>
<keyword evidence="4" id="KW-1185">Reference proteome</keyword>
<evidence type="ECO:0000313" key="4">
    <source>
        <dbReference type="Proteomes" id="UP000321248"/>
    </source>
</evidence>
<dbReference type="EMBL" id="VRTS01000006">
    <property type="protein sequence ID" value="TXK62107.1"/>
    <property type="molecule type" value="Genomic_DNA"/>
</dbReference>
<name>A0A5C8KS80_9GAMM</name>
<evidence type="ECO:0000313" key="3">
    <source>
        <dbReference type="EMBL" id="TXK62107.1"/>
    </source>
</evidence>
<feature type="transmembrane region" description="Helical" evidence="2">
    <location>
        <begin position="126"/>
        <end position="147"/>
    </location>
</feature>
<feature type="compositionally biased region" description="Basic and acidic residues" evidence="1">
    <location>
        <begin position="472"/>
        <end position="486"/>
    </location>
</feature>
<protein>
    <submittedName>
        <fullName evidence="3">DUF4175 domain-containing protein</fullName>
    </submittedName>
</protein>
<dbReference type="AlphaFoldDB" id="A0A5C8KS80"/>
<evidence type="ECO:0000256" key="2">
    <source>
        <dbReference type="SAM" id="Phobius"/>
    </source>
</evidence>
<sequence length="767" mass="83658">MNAVSGPLDRLARAARWRCAWITLAQLLPLVVVATAIAWRWHGPVPALAIASAGLAASAAWLLLRLRGMGPRWVARQLDARRPELEDSSALLLQPKQGLSRLQRIQRGRIDQRVAAIAPGELRAHWPLAATLLPVAALAVLVAVLAWPTALEPDVVEAGRPDAAARLDASGTRVIASRIRVAPPDYTDLPERMEHGLDATAPTGSGLAWTLRFEPEPESAALQWLDGGSLELQRRGRDWHGELRLEDSRLYRVVTSGGAQVEPRLHRLEALPDHPPRVSVLEPAQNVVYAEAGQAEWPLEFEARDDYGLGAAELVLTLAQGSGELVDFSEVRRPLEGRDMHAANEPPRRRYAVAIDLDAMGVGPGDDLVARLEVVDNRQPEAQHARSASVVLRWPPPTMGDASGFDGLMQRTMPAFFRSQRQIIIDAEALLAEREALDRPVFVARSNDIGADQQLLRLRYGQFMGEEAEGGEAGHDHDHGHEHDRGAPSSTSDAPASQPRARPVFNPLFADHAAHQDDPDDDEHDDHDHDHGPDHASQHEDSRPATGGFGTDADALVAQFGHLHDIPEAATLLDPGTRETLRGALRAMWASEGALRLGEPEAALPHAHEALELIQQVRQANRIHLARVGLELPPIDETRRLSGDLEGVTDREDPIQPAHAGEAVLATLWARLDRSIDDTRPTSSDPFGLDAALAWVVEHQDEVADPLGLAEAIDALQRDPDCAPCRQRVRAQLWPNLPHPAAGVVQRPTGGESGAHYLRSLGREEDR</sequence>
<accession>A0A5C8KS80</accession>
<evidence type="ECO:0000256" key="1">
    <source>
        <dbReference type="SAM" id="MobiDB-lite"/>
    </source>
</evidence>
<keyword evidence="2" id="KW-0812">Transmembrane</keyword>
<feature type="transmembrane region" description="Helical" evidence="2">
    <location>
        <begin position="20"/>
        <end position="39"/>
    </location>
</feature>
<comment type="caution">
    <text evidence="3">The sequence shown here is derived from an EMBL/GenBank/DDBJ whole genome shotgun (WGS) entry which is preliminary data.</text>
</comment>
<gene>
    <name evidence="3" type="ORF">FU658_09690</name>
</gene>
<organism evidence="3 4">
    <name type="scientific">Alkalisalibacterium limincola</name>
    <dbReference type="NCBI Taxonomy" id="2699169"/>
    <lineage>
        <taxon>Bacteria</taxon>
        <taxon>Pseudomonadati</taxon>
        <taxon>Pseudomonadota</taxon>
        <taxon>Gammaproteobacteria</taxon>
        <taxon>Lysobacterales</taxon>
        <taxon>Lysobacteraceae</taxon>
        <taxon>Alkalisalibacterium</taxon>
    </lineage>
</organism>
<feature type="region of interest" description="Disordered" evidence="1">
    <location>
        <begin position="468"/>
        <end position="551"/>
    </location>
</feature>
<keyword evidence="2" id="KW-0472">Membrane</keyword>
<keyword evidence="2" id="KW-1133">Transmembrane helix</keyword>
<reference evidence="3 4" key="1">
    <citation type="submission" date="2019-08" db="EMBL/GenBank/DDBJ databases">
        <authorList>
            <person name="Karlyshev A.V."/>
        </authorList>
    </citation>
    <scope>NUCLEOTIDE SEQUENCE [LARGE SCALE GENOMIC DNA]</scope>
    <source>
        <strain evidence="3 4">Alg18-2.2</strain>
    </source>
</reference>
<dbReference type="Proteomes" id="UP000321248">
    <property type="component" value="Unassembled WGS sequence"/>
</dbReference>
<dbReference type="OrthoDB" id="780137at2"/>
<feature type="transmembrane region" description="Helical" evidence="2">
    <location>
        <begin position="45"/>
        <end position="64"/>
    </location>
</feature>
<feature type="compositionally biased region" description="Basic and acidic residues" evidence="1">
    <location>
        <begin position="526"/>
        <end position="543"/>
    </location>
</feature>
<dbReference type="RefSeq" id="WP_147891900.1">
    <property type="nucleotide sequence ID" value="NZ_VRTS01000006.1"/>
</dbReference>